<organism evidence="2 3">
    <name type="scientific">Vreelandella rituensis</name>
    <dbReference type="NCBI Taxonomy" id="2282306"/>
    <lineage>
        <taxon>Bacteria</taxon>
        <taxon>Pseudomonadati</taxon>
        <taxon>Pseudomonadota</taxon>
        <taxon>Gammaproteobacteria</taxon>
        <taxon>Oceanospirillales</taxon>
        <taxon>Halomonadaceae</taxon>
        <taxon>Vreelandella</taxon>
    </lineage>
</organism>
<dbReference type="InterPro" id="IPR027417">
    <property type="entry name" value="P-loop_NTPase"/>
</dbReference>
<dbReference type="RefSeq" id="WP_114487780.1">
    <property type="nucleotide sequence ID" value="NZ_CBCSHM010000018.1"/>
</dbReference>
<dbReference type="PANTHER" id="PTHR34825">
    <property type="entry name" value="CONSERVED PROTEIN, WITH A WEAK D-GALACTARATE DEHYDRATASE/ALTRONATE HYDROLASE DOMAIN"/>
    <property type="match status" value="1"/>
</dbReference>
<gene>
    <name evidence="2" type="ORF">DU506_15360</name>
</gene>
<sequence>MSSTHRRKLPVGIQTFSDIREGDYYYVDKTPFIERLANQNKYYFLSRPRRFGKSLLLDTLRCLFEGRKSLFEGLYIHDKWNWQTQYPVVRLSFGSGVVNSRQDLDANIRYQLQQQRASLNIETPLPERIADDFANLVEHAHRGHGQRVVVLIDEYDKPILDNLLNPELARELREGLKNLYSVLKDADPHLHFVLLTGVSKFSKVSLFSGLNNLNDITLDAPFAAICGYTDHDIDTVFAPELPGLDREDIRRWYNGYRWGGQDVEAVYNPFDVLLLLQKRKFSPYWFESATPTFLVDLLKQRGVFTPALSQLQTEAELLGRFDVDHIATEALLFQTGYLTVHAVEEPMTGYWLYTLGYPNHEVETSLNQALLPALGVHEPPKERLTLFRTLQRHDLGALETHLKALYAGLPHDWYRNNPIARYEGHYASVFYSHFAALGVNVTVEDASHHGKVDMSVDFGGHIYLFEFKVVEQLPEGKALAQIKAKGYADKHRASGKPIHLIGVEFSSVERQIVAFEVETLGPDAG</sequence>
<accession>A0A368TU54</accession>
<evidence type="ECO:0000313" key="3">
    <source>
        <dbReference type="Proteomes" id="UP000253204"/>
    </source>
</evidence>
<keyword evidence="3" id="KW-1185">Reference proteome</keyword>
<dbReference type="EMBL" id="QPIJ01000042">
    <property type="protein sequence ID" value="RCV88131.1"/>
    <property type="molecule type" value="Genomic_DNA"/>
</dbReference>
<name>A0A368TU54_9GAMM</name>
<dbReference type="Pfam" id="PF08011">
    <property type="entry name" value="PDDEXK_9"/>
    <property type="match status" value="1"/>
</dbReference>
<dbReference type="Gene3D" id="3.40.50.300">
    <property type="entry name" value="P-loop containing nucleotide triphosphate hydrolases"/>
    <property type="match status" value="1"/>
</dbReference>
<evidence type="ECO:0000313" key="2">
    <source>
        <dbReference type="EMBL" id="RCV88131.1"/>
    </source>
</evidence>
<proteinExistence type="predicted"/>
<dbReference type="InterPro" id="IPR012547">
    <property type="entry name" value="PDDEXK_9"/>
</dbReference>
<feature type="domain" description="AAA-ATPase-like" evidence="1">
    <location>
        <begin position="10"/>
        <end position="207"/>
    </location>
</feature>
<dbReference type="OrthoDB" id="5750613at2"/>
<dbReference type="Proteomes" id="UP000253204">
    <property type="component" value="Unassembled WGS sequence"/>
</dbReference>
<reference evidence="2 3" key="1">
    <citation type="submission" date="2018-07" db="EMBL/GenBank/DDBJ databases">
        <title>Halomonas rutogse sp. nov., isolated from Lake TangqianCo on Tibetan Plateau.</title>
        <authorList>
            <person name="Lu H."/>
            <person name="Xing P."/>
            <person name="Wu Q."/>
        </authorList>
    </citation>
    <scope>NUCLEOTIDE SEQUENCE [LARGE SCALE GENOMIC DNA]</scope>
    <source>
        <strain evidence="2 3">TQ8S</strain>
    </source>
</reference>
<protein>
    <recommendedName>
        <fullName evidence="1">AAA-ATPase-like domain-containing protein</fullName>
    </recommendedName>
</protein>
<comment type="caution">
    <text evidence="2">The sequence shown here is derived from an EMBL/GenBank/DDBJ whole genome shotgun (WGS) entry which is preliminary data.</text>
</comment>
<evidence type="ECO:0000259" key="1">
    <source>
        <dbReference type="Pfam" id="PF09820"/>
    </source>
</evidence>
<dbReference type="Pfam" id="PF09820">
    <property type="entry name" value="AAA-ATPase_like"/>
    <property type="match status" value="1"/>
</dbReference>
<dbReference type="PANTHER" id="PTHR34825:SF1">
    <property type="entry name" value="AAA-ATPASE-LIKE DOMAIN-CONTAINING PROTEIN"/>
    <property type="match status" value="1"/>
</dbReference>
<dbReference type="AlphaFoldDB" id="A0A368TU54"/>
<dbReference type="SUPFAM" id="SSF52540">
    <property type="entry name" value="P-loop containing nucleoside triphosphate hydrolases"/>
    <property type="match status" value="1"/>
</dbReference>
<dbReference type="InterPro" id="IPR018631">
    <property type="entry name" value="AAA-ATPase-like_dom"/>
</dbReference>